<evidence type="ECO:0000313" key="2">
    <source>
        <dbReference type="EMBL" id="KAL0183159.1"/>
    </source>
</evidence>
<feature type="non-terminal residue" evidence="2">
    <location>
        <position position="1"/>
    </location>
</feature>
<comment type="caution">
    <text evidence="2">The sequence shown here is derived from an EMBL/GenBank/DDBJ whole genome shotgun (WGS) entry which is preliminary data.</text>
</comment>
<name>A0ABD0QAH8_CIRMR</name>
<dbReference type="EMBL" id="JAMKFB020000010">
    <property type="protein sequence ID" value="KAL0183159.1"/>
    <property type="molecule type" value="Genomic_DNA"/>
</dbReference>
<dbReference type="AlphaFoldDB" id="A0ABD0QAH8"/>
<reference evidence="2 3" key="1">
    <citation type="submission" date="2024-05" db="EMBL/GenBank/DDBJ databases">
        <title>Genome sequencing and assembly of Indian major carp, Cirrhinus mrigala (Hamilton, 1822).</title>
        <authorList>
            <person name="Mohindra V."/>
            <person name="Chowdhury L.M."/>
            <person name="Lal K."/>
            <person name="Jena J.K."/>
        </authorList>
    </citation>
    <scope>NUCLEOTIDE SEQUENCE [LARGE SCALE GENOMIC DNA]</scope>
    <source>
        <strain evidence="2">CM1030</strain>
        <tissue evidence="2">Blood</tissue>
    </source>
</reference>
<protein>
    <submittedName>
        <fullName evidence="2">Uncharacterized protein</fullName>
    </submittedName>
</protein>
<accession>A0ABD0QAH8</accession>
<proteinExistence type="predicted"/>
<sequence>LLGPVPIPTSHQSTAPPYRPCSRPAPPAPSTLPHPPSWSPCLSSNTPVMTVRTAL</sequence>
<evidence type="ECO:0000313" key="3">
    <source>
        <dbReference type="Proteomes" id="UP001529510"/>
    </source>
</evidence>
<dbReference type="Proteomes" id="UP001529510">
    <property type="component" value="Unassembled WGS sequence"/>
</dbReference>
<keyword evidence="3" id="KW-1185">Reference proteome</keyword>
<feature type="compositionally biased region" description="Pro residues" evidence="1">
    <location>
        <begin position="17"/>
        <end position="38"/>
    </location>
</feature>
<feature type="region of interest" description="Disordered" evidence="1">
    <location>
        <begin position="1"/>
        <end position="55"/>
    </location>
</feature>
<gene>
    <name evidence="2" type="ORF">M9458_022534</name>
</gene>
<evidence type="ECO:0000256" key="1">
    <source>
        <dbReference type="SAM" id="MobiDB-lite"/>
    </source>
</evidence>
<organism evidence="2 3">
    <name type="scientific">Cirrhinus mrigala</name>
    <name type="common">Mrigala</name>
    <dbReference type="NCBI Taxonomy" id="683832"/>
    <lineage>
        <taxon>Eukaryota</taxon>
        <taxon>Metazoa</taxon>
        <taxon>Chordata</taxon>
        <taxon>Craniata</taxon>
        <taxon>Vertebrata</taxon>
        <taxon>Euteleostomi</taxon>
        <taxon>Actinopterygii</taxon>
        <taxon>Neopterygii</taxon>
        <taxon>Teleostei</taxon>
        <taxon>Ostariophysi</taxon>
        <taxon>Cypriniformes</taxon>
        <taxon>Cyprinidae</taxon>
        <taxon>Labeoninae</taxon>
        <taxon>Labeonini</taxon>
        <taxon>Cirrhinus</taxon>
    </lineage>
</organism>